<dbReference type="PANTHER" id="PTHR43246">
    <property type="entry name" value="PEPTIDYL-PROLYL CIS-TRANS ISOMERASE CYP38, CHLOROPLASTIC"/>
    <property type="match status" value="1"/>
</dbReference>
<evidence type="ECO:0000256" key="3">
    <source>
        <dbReference type="ARBA" id="ARBA00023235"/>
    </source>
</evidence>
<keyword evidence="3 6" id="KW-0413">Isomerase</keyword>
<proteinExistence type="predicted"/>
<reference evidence="6 7" key="1">
    <citation type="submission" date="2018-07" db="EMBL/GenBank/DDBJ databases">
        <title>Genomic and Epidemiologic Investigation of an Indolent Hospital Outbreak.</title>
        <authorList>
            <person name="Johnson R.C."/>
            <person name="Deming C."/>
            <person name="Conlan S."/>
            <person name="Zellmer C.J."/>
            <person name="Michelin A.V."/>
            <person name="Lee-Lin S."/>
            <person name="Thomas P.J."/>
            <person name="Park M."/>
            <person name="Weingarten R.A."/>
            <person name="Less J."/>
            <person name="Dekker J.P."/>
            <person name="Frank K.M."/>
            <person name="Musser K.A."/>
            <person name="Mcquiston J.R."/>
            <person name="Henderson D.K."/>
            <person name="Lau A.F."/>
            <person name="Palmore T.N."/>
            <person name="Segre J.A."/>
        </authorList>
    </citation>
    <scope>NUCLEOTIDE SEQUENCE [LARGE SCALE GENOMIC DNA]</scope>
    <source>
        <strain evidence="6 7">SK-NIH.Env10_0317</strain>
    </source>
</reference>
<dbReference type="Pfam" id="PF00160">
    <property type="entry name" value="Pro_isomerase"/>
    <property type="match status" value="1"/>
</dbReference>
<evidence type="ECO:0000256" key="1">
    <source>
        <dbReference type="ARBA" id="ARBA00013194"/>
    </source>
</evidence>
<sequence length="312" mass="33985">MPGTRCPSGLRRSSQALRATGRRASLRVMLTLALALALQATPAAAPKPSDPLPADWKPVPDDELLVMTLAGDRRVYIRLAPRYAPVHAANIRKLAAARWWDGESVYRVHDNYVVQWGDPTEKKPLPAGVIAQPPAEYDWPVYDAVTKLTRSDPYSTATGHSADGWPLATDGKVAWLPHCYAMVGVARDLAPSTGSGGDLYAVIGHGPRHLDRNIAIVGRVLEGIEHLSSLPRGTEGGLGLYKDKRQHVPIVSVRLASDLPAAERPHFQYRAADNARFAAWVKARENREPPFFNLPSGGADICNAMPPVRRTP</sequence>
<dbReference type="Gene3D" id="2.40.100.10">
    <property type="entry name" value="Cyclophilin-like"/>
    <property type="match status" value="1"/>
</dbReference>
<feature type="signal peptide" evidence="4">
    <location>
        <begin position="1"/>
        <end position="45"/>
    </location>
</feature>
<dbReference type="Proteomes" id="UP000286681">
    <property type="component" value="Unassembled WGS sequence"/>
</dbReference>
<dbReference type="EC" id="5.2.1.8" evidence="1"/>
<evidence type="ECO:0000313" key="7">
    <source>
        <dbReference type="Proteomes" id="UP000286681"/>
    </source>
</evidence>
<dbReference type="SUPFAM" id="SSF50891">
    <property type="entry name" value="Cyclophilin-like"/>
    <property type="match status" value="1"/>
</dbReference>
<gene>
    <name evidence="6" type="ORF">CA257_05740</name>
</gene>
<evidence type="ECO:0000256" key="4">
    <source>
        <dbReference type="SAM" id="SignalP"/>
    </source>
</evidence>
<dbReference type="InterPro" id="IPR002130">
    <property type="entry name" value="Cyclophilin-type_PPIase_dom"/>
</dbReference>
<dbReference type="AlphaFoldDB" id="A0AAJ4S5K1"/>
<organism evidence="6 7">
    <name type="scientific">Sphingomonas koreensis</name>
    <dbReference type="NCBI Taxonomy" id="93064"/>
    <lineage>
        <taxon>Bacteria</taxon>
        <taxon>Pseudomonadati</taxon>
        <taxon>Pseudomonadota</taxon>
        <taxon>Alphaproteobacteria</taxon>
        <taxon>Sphingomonadales</taxon>
        <taxon>Sphingomonadaceae</taxon>
        <taxon>Sphingomonas</taxon>
    </lineage>
</organism>
<evidence type="ECO:0000259" key="5">
    <source>
        <dbReference type="Pfam" id="PF00160"/>
    </source>
</evidence>
<name>A0AAJ4S5K1_9SPHN</name>
<dbReference type="GO" id="GO:0003755">
    <property type="term" value="F:peptidyl-prolyl cis-trans isomerase activity"/>
    <property type="evidence" value="ECO:0007669"/>
    <property type="project" value="UniProtKB-KW"/>
</dbReference>
<keyword evidence="4" id="KW-0732">Signal</keyword>
<dbReference type="InterPro" id="IPR044665">
    <property type="entry name" value="E_coli_cyclophilin_A-like"/>
</dbReference>
<dbReference type="EMBL" id="QQWO01000004">
    <property type="protein sequence ID" value="RSV05460.1"/>
    <property type="molecule type" value="Genomic_DNA"/>
</dbReference>
<feature type="chain" id="PRO_5042477368" description="peptidylprolyl isomerase" evidence="4">
    <location>
        <begin position="46"/>
        <end position="312"/>
    </location>
</feature>
<accession>A0AAJ4S5K1</accession>
<evidence type="ECO:0000313" key="6">
    <source>
        <dbReference type="EMBL" id="RSV05460.1"/>
    </source>
</evidence>
<protein>
    <recommendedName>
        <fullName evidence="1">peptidylprolyl isomerase</fullName>
        <ecNumber evidence="1">5.2.1.8</ecNumber>
    </recommendedName>
</protein>
<keyword evidence="2" id="KW-0697">Rotamase</keyword>
<feature type="domain" description="PPIase cyclophilin-type" evidence="5">
    <location>
        <begin position="67"/>
        <end position="253"/>
    </location>
</feature>
<comment type="caution">
    <text evidence="6">The sequence shown here is derived from an EMBL/GenBank/DDBJ whole genome shotgun (WGS) entry which is preliminary data.</text>
</comment>
<dbReference type="InterPro" id="IPR029000">
    <property type="entry name" value="Cyclophilin-like_dom_sf"/>
</dbReference>
<evidence type="ECO:0000256" key="2">
    <source>
        <dbReference type="ARBA" id="ARBA00023110"/>
    </source>
</evidence>